<organism evidence="5 6">
    <name type="scientific">Candidatus Avichristensenella intestinipullorum</name>
    <dbReference type="NCBI Taxonomy" id="2840693"/>
    <lineage>
        <taxon>Bacteria</taxon>
        <taxon>Bacillati</taxon>
        <taxon>Bacillota</taxon>
        <taxon>Clostridia</taxon>
        <taxon>Candidatus Avichristensenella</taxon>
    </lineage>
</organism>
<dbReference type="PROSITE" id="PS51379">
    <property type="entry name" value="4FE4S_FER_2"/>
    <property type="match status" value="1"/>
</dbReference>
<dbReference type="PANTHER" id="PTHR43312:SF2">
    <property type="entry name" value="OXIDOREDUCTASE"/>
    <property type="match status" value="1"/>
</dbReference>
<dbReference type="InterPro" id="IPR036812">
    <property type="entry name" value="NAD(P)_OxRdtase_dom_sf"/>
</dbReference>
<keyword evidence="1" id="KW-0479">Metal-binding</keyword>
<sequence>MGNMQETQDWNVPKLGFGMMRLPKRDDGQIDMEQVEKMVDLFLARGFRYVDTAYGYMNSQSEACVGRALTARHPRESFLLATKLPPWALEKPEDMQRVFDTQLERTGAGYFDFYLLHSLGQSRLEALDKLGAWDFLLEKQAQGLARHVGFSFHDTADVLDKILTEHPQMEFVQLQLNYMDWEDEKVQARLCYETARRHGKRVVIMEPVRGGMLANLGGQARALMEAAQPGWSCASWALRFAASLEGVVTVLSGMSTLAQMEENLDTMQSFVPLTRAEQETLRRVRETLRAIPTTPCTDCRYCTENCPRDIPIPGLIALDNERTMYGVANRGGYGMRTSGHGKASDCIACGRCESRCPQKIGIISLLRQIASAFE</sequence>
<reference evidence="5" key="2">
    <citation type="journal article" date="2021" name="PeerJ">
        <title>Extensive microbial diversity within the chicken gut microbiome revealed by metagenomics and culture.</title>
        <authorList>
            <person name="Gilroy R."/>
            <person name="Ravi A."/>
            <person name="Getino M."/>
            <person name="Pursley I."/>
            <person name="Horton D.L."/>
            <person name="Alikhan N.F."/>
            <person name="Baker D."/>
            <person name="Gharbi K."/>
            <person name="Hall N."/>
            <person name="Watson M."/>
            <person name="Adriaenssens E.M."/>
            <person name="Foster-Nyarko E."/>
            <person name="Jarju S."/>
            <person name="Secka A."/>
            <person name="Antonio M."/>
            <person name="Oren A."/>
            <person name="Chaudhuri R.R."/>
            <person name="La Ragione R."/>
            <person name="Hildebrand F."/>
            <person name="Pallen M.J."/>
        </authorList>
    </citation>
    <scope>NUCLEOTIDE SEQUENCE</scope>
    <source>
        <strain evidence="5">ChiHile30-977</strain>
    </source>
</reference>
<evidence type="ECO:0000256" key="2">
    <source>
        <dbReference type="ARBA" id="ARBA00023004"/>
    </source>
</evidence>
<dbReference type="SUPFAM" id="SSF46548">
    <property type="entry name" value="alpha-helical ferredoxin"/>
    <property type="match status" value="1"/>
</dbReference>
<dbReference type="GO" id="GO:0046872">
    <property type="term" value="F:metal ion binding"/>
    <property type="evidence" value="ECO:0007669"/>
    <property type="project" value="UniProtKB-KW"/>
</dbReference>
<dbReference type="InterPro" id="IPR053135">
    <property type="entry name" value="AKR2_Oxidoreductase"/>
</dbReference>
<dbReference type="InterPro" id="IPR023210">
    <property type="entry name" value="NADP_OxRdtase_dom"/>
</dbReference>
<dbReference type="Pfam" id="PF00248">
    <property type="entry name" value="Aldo_ket_red"/>
    <property type="match status" value="1"/>
</dbReference>
<dbReference type="GO" id="GO:0051536">
    <property type="term" value="F:iron-sulfur cluster binding"/>
    <property type="evidence" value="ECO:0007669"/>
    <property type="project" value="UniProtKB-KW"/>
</dbReference>
<comment type="caution">
    <text evidence="5">The sequence shown here is derived from an EMBL/GenBank/DDBJ whole genome shotgun (WGS) entry which is preliminary data.</text>
</comment>
<dbReference type="Gene3D" id="3.20.20.100">
    <property type="entry name" value="NADP-dependent oxidoreductase domain"/>
    <property type="match status" value="1"/>
</dbReference>
<accession>A0A9D0YX55</accession>
<dbReference type="SUPFAM" id="SSF51430">
    <property type="entry name" value="NAD(P)-linked oxidoreductase"/>
    <property type="match status" value="1"/>
</dbReference>
<dbReference type="Pfam" id="PF13534">
    <property type="entry name" value="Fer4_17"/>
    <property type="match status" value="1"/>
</dbReference>
<reference evidence="5" key="1">
    <citation type="submission" date="2020-10" db="EMBL/GenBank/DDBJ databases">
        <authorList>
            <person name="Gilroy R."/>
        </authorList>
    </citation>
    <scope>NUCLEOTIDE SEQUENCE</scope>
    <source>
        <strain evidence="5">ChiHile30-977</strain>
    </source>
</reference>
<feature type="domain" description="4Fe-4S ferredoxin-type" evidence="4">
    <location>
        <begin position="337"/>
        <end position="368"/>
    </location>
</feature>
<dbReference type="InterPro" id="IPR017900">
    <property type="entry name" value="4Fe4S_Fe_S_CS"/>
</dbReference>
<keyword evidence="2" id="KW-0408">Iron</keyword>
<evidence type="ECO:0000256" key="3">
    <source>
        <dbReference type="ARBA" id="ARBA00023014"/>
    </source>
</evidence>
<name>A0A9D0YX55_9FIRM</name>
<evidence type="ECO:0000313" key="5">
    <source>
        <dbReference type="EMBL" id="HIQ63719.1"/>
    </source>
</evidence>
<evidence type="ECO:0000259" key="4">
    <source>
        <dbReference type="PROSITE" id="PS51379"/>
    </source>
</evidence>
<dbReference type="InterPro" id="IPR017896">
    <property type="entry name" value="4Fe4S_Fe-S-bd"/>
</dbReference>
<evidence type="ECO:0000256" key="1">
    <source>
        <dbReference type="ARBA" id="ARBA00022723"/>
    </source>
</evidence>
<dbReference type="PANTHER" id="PTHR43312">
    <property type="entry name" value="D-THREO-ALDOSE 1-DEHYDROGENASE"/>
    <property type="match status" value="1"/>
</dbReference>
<dbReference type="Proteomes" id="UP000886819">
    <property type="component" value="Unassembled WGS sequence"/>
</dbReference>
<evidence type="ECO:0000313" key="6">
    <source>
        <dbReference type="Proteomes" id="UP000886819"/>
    </source>
</evidence>
<dbReference type="CDD" id="cd19096">
    <property type="entry name" value="AKR_Fe-S_oxidoreductase"/>
    <property type="match status" value="1"/>
</dbReference>
<dbReference type="PROSITE" id="PS00198">
    <property type="entry name" value="4FE4S_FER_1"/>
    <property type="match status" value="1"/>
</dbReference>
<protein>
    <submittedName>
        <fullName evidence="5">Aldo/keto reductase</fullName>
    </submittedName>
</protein>
<dbReference type="EMBL" id="DVFI01000122">
    <property type="protein sequence ID" value="HIQ63719.1"/>
    <property type="molecule type" value="Genomic_DNA"/>
</dbReference>
<keyword evidence="3" id="KW-0411">Iron-sulfur</keyword>
<gene>
    <name evidence="5" type="ORF">IAA66_09095</name>
</gene>
<proteinExistence type="predicted"/>
<dbReference type="AlphaFoldDB" id="A0A9D0YX55"/>